<accession>A0A8C9RH02</accession>
<comment type="subcellular location">
    <subcellularLocation>
        <location evidence="1">Nucleus</location>
        <location evidence="1">Nucleolus</location>
    </subcellularLocation>
</comment>
<protein>
    <submittedName>
        <fullName evidence="7">UTP3 small subunit processome component</fullName>
    </submittedName>
</protein>
<dbReference type="GO" id="GO:0000462">
    <property type="term" value="P:maturation of SSU-rRNA from tricistronic rRNA transcript (SSU-rRNA, 5.8S rRNA, LSU-rRNA)"/>
    <property type="evidence" value="ECO:0007669"/>
    <property type="project" value="TreeGrafter"/>
</dbReference>
<feature type="region of interest" description="Disordered" evidence="5">
    <location>
        <begin position="127"/>
        <end position="148"/>
    </location>
</feature>
<dbReference type="GO" id="GO:0031503">
    <property type="term" value="P:protein-containing complex localization"/>
    <property type="evidence" value="ECO:0007669"/>
    <property type="project" value="Ensembl"/>
</dbReference>
<evidence type="ECO:0000256" key="5">
    <source>
        <dbReference type="SAM" id="MobiDB-lite"/>
    </source>
</evidence>
<comment type="similarity">
    <text evidence="2">Belongs to the SAS10 family.</text>
</comment>
<evidence type="ECO:0000313" key="7">
    <source>
        <dbReference type="Ensembl" id="ENSSFOP00015012078.1"/>
    </source>
</evidence>
<evidence type="ECO:0000256" key="4">
    <source>
        <dbReference type="ARBA" id="ARBA00023242"/>
    </source>
</evidence>
<feature type="domain" description="Sas10 C-terminal" evidence="6">
    <location>
        <begin position="389"/>
        <end position="461"/>
    </location>
</feature>
<dbReference type="CTD" id="57050"/>
<dbReference type="GO" id="GO:0055123">
    <property type="term" value="P:digestive system development"/>
    <property type="evidence" value="ECO:0007669"/>
    <property type="project" value="Ensembl"/>
</dbReference>
<name>A0A8C9RH02_SCLFO</name>
<dbReference type="InterPro" id="IPR018972">
    <property type="entry name" value="Sas10_C_dom"/>
</dbReference>
<feature type="compositionally biased region" description="Acidic residues" evidence="5">
    <location>
        <begin position="63"/>
        <end position="97"/>
    </location>
</feature>
<keyword evidence="4" id="KW-0539">Nucleus</keyword>
<feature type="compositionally biased region" description="Basic residues" evidence="5">
    <location>
        <begin position="1"/>
        <end position="13"/>
    </location>
</feature>
<organism evidence="7 8">
    <name type="scientific">Scleropages formosus</name>
    <name type="common">Asian bonytongue</name>
    <name type="synonym">Osteoglossum formosum</name>
    <dbReference type="NCBI Taxonomy" id="113540"/>
    <lineage>
        <taxon>Eukaryota</taxon>
        <taxon>Metazoa</taxon>
        <taxon>Chordata</taxon>
        <taxon>Craniata</taxon>
        <taxon>Vertebrata</taxon>
        <taxon>Euteleostomi</taxon>
        <taxon>Actinopterygii</taxon>
        <taxon>Neopterygii</taxon>
        <taxon>Teleostei</taxon>
        <taxon>Osteoglossocephala</taxon>
        <taxon>Osteoglossomorpha</taxon>
        <taxon>Osteoglossiformes</taxon>
        <taxon>Osteoglossidae</taxon>
        <taxon>Scleropages</taxon>
    </lineage>
</organism>
<dbReference type="Pfam" id="PF04000">
    <property type="entry name" value="Sas10_Utp3"/>
    <property type="match status" value="1"/>
</dbReference>
<dbReference type="PANTHER" id="PTHR13237">
    <property type="entry name" value="SOMETHING ABOUT SILENCING PROTEIN 10-RELATED"/>
    <property type="match status" value="1"/>
</dbReference>
<feature type="region of interest" description="Disordered" evidence="5">
    <location>
        <begin position="1"/>
        <end position="39"/>
    </location>
</feature>
<reference evidence="7 8" key="1">
    <citation type="submission" date="2019-04" db="EMBL/GenBank/DDBJ databases">
        <authorList>
            <consortium name="Wellcome Sanger Institute Data Sharing"/>
        </authorList>
    </citation>
    <scope>NUCLEOTIDE SEQUENCE [LARGE SCALE GENOMIC DNA]</scope>
</reference>
<reference evidence="7" key="3">
    <citation type="submission" date="2025-09" db="UniProtKB">
        <authorList>
            <consortium name="Ensembl"/>
        </authorList>
    </citation>
    <scope>IDENTIFICATION</scope>
</reference>
<evidence type="ECO:0000313" key="8">
    <source>
        <dbReference type="Proteomes" id="UP000694397"/>
    </source>
</evidence>
<dbReference type="AlphaFoldDB" id="A0A8C9RH02"/>
<dbReference type="GO" id="GO:0030163">
    <property type="term" value="P:protein catabolic process"/>
    <property type="evidence" value="ECO:0007669"/>
    <property type="project" value="Ensembl"/>
</dbReference>
<dbReference type="Proteomes" id="UP000694397">
    <property type="component" value="Chromosome 22"/>
</dbReference>
<dbReference type="PANTHER" id="PTHR13237:SF8">
    <property type="entry name" value="SOMETHING ABOUT SILENCING PROTEIN 10"/>
    <property type="match status" value="1"/>
</dbReference>
<evidence type="ECO:0000256" key="3">
    <source>
        <dbReference type="ARBA" id="ARBA00022553"/>
    </source>
</evidence>
<reference evidence="7" key="2">
    <citation type="submission" date="2025-08" db="UniProtKB">
        <authorList>
            <consortium name="Ensembl"/>
        </authorList>
    </citation>
    <scope>IDENTIFICATION</scope>
</reference>
<dbReference type="GeneTree" id="ENSGT00500000044947"/>
<dbReference type="GeneID" id="108918331"/>
<keyword evidence="3" id="KW-0597">Phosphoprotein</keyword>
<evidence type="ECO:0000256" key="2">
    <source>
        <dbReference type="ARBA" id="ARBA00010979"/>
    </source>
</evidence>
<dbReference type="OrthoDB" id="1924577at2759"/>
<dbReference type="Pfam" id="PF09368">
    <property type="entry name" value="Sas10"/>
    <property type="match status" value="1"/>
</dbReference>
<dbReference type="KEGG" id="sfm:108918331"/>
<feature type="region of interest" description="Disordered" evidence="5">
    <location>
        <begin position="365"/>
        <end position="438"/>
    </location>
</feature>
<sequence length="462" mass="53825">MVRERRVVRKPKAKISEQYDSDDSAAYKDMQVPDKRSSRYTEDEIDEFHNDKILKLLAHGVQEDDDQEDIDDEEEVMPLDDFDSEEEEEVETDMESDLEGKKEDDLPSDMAWGLRKKTFYNSDYTAVKGKSKDEAEAEEEEEEEEAKSIQKRLVGNLSEEDYDLHLLQEFAVEEEGEVQKAMEKDQKIVKDLKAMSQKEKLRLLKKESPELMGLIQDFKFKLTELRDELQPLLEMVKSGQIPAGKGAEYLKTKQQLYLNYCTNISFYLVLKAKRIPAQNHPVIERLVSYRNLINDLAEVDARLAPQLRMLLSGALLESTIKKPASNPPRKVTRDAVLDACEESESNSDLDEEAALRFYREVEKRLKQKRKRKQPQPMEILEEEEDVDPDSKRGITYQMAKNKGLTPKRKKIDRNPRVKHREKFRRAKIRRRGQVQEVHKEMERYGGEISGIRAGVKKSIKLK</sequence>
<keyword evidence="8" id="KW-1185">Reference proteome</keyword>
<evidence type="ECO:0000259" key="6">
    <source>
        <dbReference type="Pfam" id="PF09368"/>
    </source>
</evidence>
<feature type="region of interest" description="Disordered" evidence="5">
    <location>
        <begin position="60"/>
        <end position="107"/>
    </location>
</feature>
<dbReference type="GO" id="GO:0032040">
    <property type="term" value="C:small-subunit processome"/>
    <property type="evidence" value="ECO:0007669"/>
    <property type="project" value="TreeGrafter"/>
</dbReference>
<dbReference type="InterPro" id="IPR007146">
    <property type="entry name" value="Sas10/Utp3/C1D"/>
</dbReference>
<gene>
    <name evidence="7" type="primary">utp3</name>
</gene>
<dbReference type="Ensembl" id="ENSSFOT00015012232.2">
    <property type="protein sequence ID" value="ENSSFOP00015012078.1"/>
    <property type="gene ID" value="ENSSFOG00015007775.2"/>
</dbReference>
<feature type="compositionally biased region" description="Basic residues" evidence="5">
    <location>
        <begin position="405"/>
        <end position="432"/>
    </location>
</feature>
<evidence type="ECO:0000256" key="1">
    <source>
        <dbReference type="ARBA" id="ARBA00004604"/>
    </source>
</evidence>
<feature type="compositionally biased region" description="Acidic residues" evidence="5">
    <location>
        <begin position="135"/>
        <end position="145"/>
    </location>
</feature>
<proteinExistence type="inferred from homology"/>
<dbReference type="RefSeq" id="XP_018580976.1">
    <property type="nucleotide sequence ID" value="XM_018725460.1"/>
</dbReference>